<dbReference type="GO" id="GO:0005886">
    <property type="term" value="C:plasma membrane"/>
    <property type="evidence" value="ECO:0007669"/>
    <property type="project" value="TreeGrafter"/>
</dbReference>
<keyword evidence="1" id="KW-0472">Membrane</keyword>
<name>A0A1I7UB51_9PELO</name>
<feature type="transmembrane region" description="Helical" evidence="1">
    <location>
        <begin position="96"/>
        <end position="117"/>
    </location>
</feature>
<dbReference type="PANTHER" id="PTHR22943:SF60">
    <property type="entry name" value="SEVEN TM RECEPTOR"/>
    <property type="match status" value="1"/>
</dbReference>
<feature type="transmembrane region" description="Helical" evidence="1">
    <location>
        <begin position="162"/>
        <end position="186"/>
    </location>
</feature>
<dbReference type="SUPFAM" id="SSF81321">
    <property type="entry name" value="Family A G protein-coupled receptor-like"/>
    <property type="match status" value="1"/>
</dbReference>
<feature type="transmembrane region" description="Helical" evidence="1">
    <location>
        <begin position="247"/>
        <end position="268"/>
    </location>
</feature>
<sequence length="324" mass="37378">MGNYKYLMAWFTIHSMFYSIVTFITHMGFHIHGGTIMMFTVSNIFSLPRYGIWILFGICSICSGCVLLILCIQFVYRYFAMNHSKNLKFFTGWRRLYFVLFVLFVSIIYGSCGFVGINSTPEKDLRIRQAMSEVYGVSPDNINYIGIEYFERTETNKIVVNWLSITAASVINCYFISMVTIILYCGMKTYKKVCIKTAHLSNHMYIQRQLFIALLVQTLTPTILIFIPCMIFYLIPLFEYPMGPDSNIVSLTLVTYPIIDPIGVIYIIKNYRLYVKKLFTIKICCPSCKNQTNSQPEGLIQVRAYSENNESLRFNSIQSGHLGV</sequence>
<feature type="transmembrane region" description="Helical" evidence="1">
    <location>
        <begin position="51"/>
        <end position="76"/>
    </location>
</feature>
<proteinExistence type="predicted"/>
<keyword evidence="2" id="KW-1185">Reference proteome</keyword>
<dbReference type="eggNOG" id="ENOG502TGJ2">
    <property type="taxonomic scope" value="Eukaryota"/>
</dbReference>
<keyword evidence="1" id="KW-0812">Transmembrane</keyword>
<evidence type="ECO:0000313" key="2">
    <source>
        <dbReference type="Proteomes" id="UP000095282"/>
    </source>
</evidence>
<dbReference type="AlphaFoldDB" id="A0A1I7UB51"/>
<organism evidence="2 3">
    <name type="scientific">Caenorhabditis tropicalis</name>
    <dbReference type="NCBI Taxonomy" id="1561998"/>
    <lineage>
        <taxon>Eukaryota</taxon>
        <taxon>Metazoa</taxon>
        <taxon>Ecdysozoa</taxon>
        <taxon>Nematoda</taxon>
        <taxon>Chromadorea</taxon>
        <taxon>Rhabditida</taxon>
        <taxon>Rhabditina</taxon>
        <taxon>Rhabditomorpha</taxon>
        <taxon>Rhabditoidea</taxon>
        <taxon>Rhabditidae</taxon>
        <taxon>Peloderinae</taxon>
        <taxon>Caenorhabditis</taxon>
    </lineage>
</organism>
<reference evidence="3" key="1">
    <citation type="submission" date="2016-11" db="UniProtKB">
        <authorList>
            <consortium name="WormBaseParasite"/>
        </authorList>
    </citation>
    <scope>IDENTIFICATION</scope>
</reference>
<dbReference type="WBParaSite" id="Csp11.Scaffold629.g7556.t1">
    <property type="protein sequence ID" value="Csp11.Scaffold629.g7556.t1"/>
    <property type="gene ID" value="Csp11.Scaffold629.g7556"/>
</dbReference>
<evidence type="ECO:0000313" key="3">
    <source>
        <dbReference type="WBParaSite" id="Csp11.Scaffold629.g7556.t1"/>
    </source>
</evidence>
<dbReference type="PANTHER" id="PTHR22943">
    <property type="entry name" value="7-TRANSMEMBRANE DOMAIN RECEPTOR C.ELEGANS"/>
    <property type="match status" value="1"/>
</dbReference>
<dbReference type="STRING" id="1561998.A0A1I7UB51"/>
<feature type="transmembrane region" description="Helical" evidence="1">
    <location>
        <begin position="7"/>
        <end position="31"/>
    </location>
</feature>
<feature type="transmembrane region" description="Helical" evidence="1">
    <location>
        <begin position="210"/>
        <end position="235"/>
    </location>
</feature>
<accession>A0A1I7UB51</accession>
<dbReference type="GO" id="GO:0038022">
    <property type="term" value="F:G protein-coupled olfactory receptor activity"/>
    <property type="evidence" value="ECO:0007669"/>
    <property type="project" value="TreeGrafter"/>
</dbReference>
<dbReference type="Pfam" id="PF10326">
    <property type="entry name" value="7TM_GPCR_Str"/>
    <property type="match status" value="1"/>
</dbReference>
<keyword evidence="1" id="KW-1133">Transmembrane helix</keyword>
<evidence type="ECO:0000256" key="1">
    <source>
        <dbReference type="SAM" id="Phobius"/>
    </source>
</evidence>
<dbReference type="GO" id="GO:0042048">
    <property type="term" value="P:olfactory behavior"/>
    <property type="evidence" value="ECO:0007669"/>
    <property type="project" value="TreeGrafter"/>
</dbReference>
<protein>
    <submittedName>
        <fullName evidence="3">Serpentine Receptor, class T</fullName>
    </submittedName>
</protein>
<dbReference type="InterPro" id="IPR019428">
    <property type="entry name" value="7TM_GPCR_serpentine_rcpt_Str"/>
</dbReference>
<dbReference type="Proteomes" id="UP000095282">
    <property type="component" value="Unplaced"/>
</dbReference>